<feature type="compositionally biased region" description="Polar residues" evidence="1">
    <location>
        <begin position="90"/>
        <end position="100"/>
    </location>
</feature>
<evidence type="ECO:0000256" key="1">
    <source>
        <dbReference type="SAM" id="MobiDB-lite"/>
    </source>
</evidence>
<feature type="compositionally biased region" description="Basic residues" evidence="1">
    <location>
        <begin position="130"/>
        <end position="146"/>
    </location>
</feature>
<feature type="compositionally biased region" description="Polar residues" evidence="1">
    <location>
        <begin position="31"/>
        <end position="54"/>
    </location>
</feature>
<organism evidence="2 3">
    <name type="scientific">Penicilliopsis zonata CBS 506.65</name>
    <dbReference type="NCBI Taxonomy" id="1073090"/>
    <lineage>
        <taxon>Eukaryota</taxon>
        <taxon>Fungi</taxon>
        <taxon>Dikarya</taxon>
        <taxon>Ascomycota</taxon>
        <taxon>Pezizomycotina</taxon>
        <taxon>Eurotiomycetes</taxon>
        <taxon>Eurotiomycetidae</taxon>
        <taxon>Eurotiales</taxon>
        <taxon>Aspergillaceae</taxon>
        <taxon>Penicilliopsis</taxon>
    </lineage>
</organism>
<accession>A0A1L9SGM5</accession>
<feature type="region of interest" description="Disordered" evidence="1">
    <location>
        <begin position="31"/>
        <end position="158"/>
    </location>
</feature>
<dbReference type="AlphaFoldDB" id="A0A1L9SGM5"/>
<gene>
    <name evidence="2" type="ORF">ASPZODRAFT_152503</name>
</gene>
<dbReference type="EMBL" id="KV878343">
    <property type="protein sequence ID" value="OJJ46321.1"/>
    <property type="molecule type" value="Genomic_DNA"/>
</dbReference>
<feature type="compositionally biased region" description="Low complexity" evidence="1">
    <location>
        <begin position="56"/>
        <end position="71"/>
    </location>
</feature>
<name>A0A1L9SGM5_9EURO</name>
<dbReference type="OrthoDB" id="5365739at2759"/>
<dbReference type="GeneID" id="34612326"/>
<proteinExistence type="predicted"/>
<dbReference type="STRING" id="1073090.A0A1L9SGM5"/>
<sequence>MALRQLQQLQQLPSRYGRSKLSQCVILPLRQFSQTTKSHQQIGRDSPASEQKTAVSKPSPSSPRKPGSKPGANRSGANRSKRVIDARSFGATQADAQSTKIFRGPKSRSARNESSPRGPRTFNALPVSKSVKRSPKTKAGNRSRPSRKQEEGEGENEARAAQIEKVFLEQKEKETQQPVRYTPQQNILSQLQETWPSLPTDETGRVNSVVEKLLSLSERYPNGYVSPQELGKRLFHKQNVLFMNEEEKNQAVDEANKLAQQRADRLSQRKGELVEAEAISLAQISGESGKGLLESLVAGKYPKQSQLQSDRSPVLLEVLKNLGNNQTYNTAGKTSQFITKLESLIGSKPSSRKTQ</sequence>
<dbReference type="Proteomes" id="UP000184188">
    <property type="component" value="Unassembled WGS sequence"/>
</dbReference>
<dbReference type="RefSeq" id="XP_022580831.1">
    <property type="nucleotide sequence ID" value="XM_022725862.1"/>
</dbReference>
<protein>
    <submittedName>
        <fullName evidence="2">Uncharacterized protein</fullName>
    </submittedName>
</protein>
<dbReference type="VEuPathDB" id="FungiDB:ASPZODRAFT_152503"/>
<evidence type="ECO:0000313" key="3">
    <source>
        <dbReference type="Proteomes" id="UP000184188"/>
    </source>
</evidence>
<evidence type="ECO:0000313" key="2">
    <source>
        <dbReference type="EMBL" id="OJJ46321.1"/>
    </source>
</evidence>
<keyword evidence="3" id="KW-1185">Reference proteome</keyword>
<reference evidence="3" key="1">
    <citation type="journal article" date="2017" name="Genome Biol.">
        <title>Comparative genomics reveals high biological diversity and specific adaptations in the industrially and medically important fungal genus Aspergillus.</title>
        <authorList>
            <person name="de Vries R.P."/>
            <person name="Riley R."/>
            <person name="Wiebenga A."/>
            <person name="Aguilar-Osorio G."/>
            <person name="Amillis S."/>
            <person name="Uchima C.A."/>
            <person name="Anderluh G."/>
            <person name="Asadollahi M."/>
            <person name="Askin M."/>
            <person name="Barry K."/>
            <person name="Battaglia E."/>
            <person name="Bayram O."/>
            <person name="Benocci T."/>
            <person name="Braus-Stromeyer S.A."/>
            <person name="Caldana C."/>
            <person name="Canovas D."/>
            <person name="Cerqueira G.C."/>
            <person name="Chen F."/>
            <person name="Chen W."/>
            <person name="Choi C."/>
            <person name="Clum A."/>
            <person name="Dos Santos R.A."/>
            <person name="Damasio A.R."/>
            <person name="Diallinas G."/>
            <person name="Emri T."/>
            <person name="Fekete E."/>
            <person name="Flipphi M."/>
            <person name="Freyberg S."/>
            <person name="Gallo A."/>
            <person name="Gournas C."/>
            <person name="Habgood R."/>
            <person name="Hainaut M."/>
            <person name="Harispe M.L."/>
            <person name="Henrissat B."/>
            <person name="Hilden K.S."/>
            <person name="Hope R."/>
            <person name="Hossain A."/>
            <person name="Karabika E."/>
            <person name="Karaffa L."/>
            <person name="Karanyi Z."/>
            <person name="Krasevec N."/>
            <person name="Kuo A."/>
            <person name="Kusch H."/>
            <person name="LaButti K."/>
            <person name="Lagendijk E.L."/>
            <person name="Lapidus A."/>
            <person name="Levasseur A."/>
            <person name="Lindquist E."/>
            <person name="Lipzen A."/>
            <person name="Logrieco A.F."/>
            <person name="MacCabe A."/>
            <person name="Maekelae M.R."/>
            <person name="Malavazi I."/>
            <person name="Melin P."/>
            <person name="Meyer V."/>
            <person name="Mielnichuk N."/>
            <person name="Miskei M."/>
            <person name="Molnar A.P."/>
            <person name="Mule G."/>
            <person name="Ngan C.Y."/>
            <person name="Orejas M."/>
            <person name="Orosz E."/>
            <person name="Ouedraogo J.P."/>
            <person name="Overkamp K.M."/>
            <person name="Park H.-S."/>
            <person name="Perrone G."/>
            <person name="Piumi F."/>
            <person name="Punt P.J."/>
            <person name="Ram A.F."/>
            <person name="Ramon A."/>
            <person name="Rauscher S."/>
            <person name="Record E."/>
            <person name="Riano-Pachon D.M."/>
            <person name="Robert V."/>
            <person name="Roehrig J."/>
            <person name="Ruller R."/>
            <person name="Salamov A."/>
            <person name="Salih N.S."/>
            <person name="Samson R.A."/>
            <person name="Sandor E."/>
            <person name="Sanguinetti M."/>
            <person name="Schuetze T."/>
            <person name="Sepcic K."/>
            <person name="Shelest E."/>
            <person name="Sherlock G."/>
            <person name="Sophianopoulou V."/>
            <person name="Squina F.M."/>
            <person name="Sun H."/>
            <person name="Susca A."/>
            <person name="Todd R.B."/>
            <person name="Tsang A."/>
            <person name="Unkles S.E."/>
            <person name="van de Wiele N."/>
            <person name="van Rossen-Uffink D."/>
            <person name="Oliveira J.V."/>
            <person name="Vesth T.C."/>
            <person name="Visser J."/>
            <person name="Yu J.-H."/>
            <person name="Zhou M."/>
            <person name="Andersen M.R."/>
            <person name="Archer D.B."/>
            <person name="Baker S.E."/>
            <person name="Benoit I."/>
            <person name="Brakhage A.A."/>
            <person name="Braus G.H."/>
            <person name="Fischer R."/>
            <person name="Frisvad J.C."/>
            <person name="Goldman G.H."/>
            <person name="Houbraken J."/>
            <person name="Oakley B."/>
            <person name="Pocsi I."/>
            <person name="Scazzocchio C."/>
            <person name="Seiboth B."/>
            <person name="vanKuyk P.A."/>
            <person name="Wortman J."/>
            <person name="Dyer P.S."/>
            <person name="Grigoriev I.V."/>
        </authorList>
    </citation>
    <scope>NUCLEOTIDE SEQUENCE [LARGE SCALE GENOMIC DNA]</scope>
    <source>
        <strain evidence="3">CBS 506.65</strain>
    </source>
</reference>